<sequence length="102" mass="11302">MGEHYFSIVILALMLCSPTLIITTTAFIFTGTDSDQTGAVADVEDVLESPREVVVPPHVVVVFDDVTGFPDFDEELRRRSPIFRPRPPQPNTPSIPVKGYDN</sequence>
<keyword evidence="4" id="KW-1185">Reference proteome</keyword>
<dbReference type="EMBL" id="JBBNAE010000011">
    <property type="protein sequence ID" value="KAK9085958.1"/>
    <property type="molecule type" value="Genomic_DNA"/>
</dbReference>
<feature type="region of interest" description="Disordered" evidence="1">
    <location>
        <begin position="77"/>
        <end position="102"/>
    </location>
</feature>
<dbReference type="Proteomes" id="UP001417504">
    <property type="component" value="Unassembled WGS sequence"/>
</dbReference>
<proteinExistence type="predicted"/>
<evidence type="ECO:0000313" key="3">
    <source>
        <dbReference type="EMBL" id="KAK9085958.1"/>
    </source>
</evidence>
<name>A0AAP0EBA2_9MAGN</name>
<evidence type="ECO:0000313" key="4">
    <source>
        <dbReference type="Proteomes" id="UP001417504"/>
    </source>
</evidence>
<comment type="caution">
    <text evidence="3">The sequence shown here is derived from an EMBL/GenBank/DDBJ whole genome shotgun (WGS) entry which is preliminary data.</text>
</comment>
<gene>
    <name evidence="3" type="ORF">Sjap_026369</name>
</gene>
<feature type="transmembrane region" description="Helical" evidence="2">
    <location>
        <begin position="6"/>
        <end position="29"/>
    </location>
</feature>
<keyword evidence="2" id="KW-0812">Transmembrane</keyword>
<reference evidence="3 4" key="1">
    <citation type="submission" date="2024-01" db="EMBL/GenBank/DDBJ databases">
        <title>Genome assemblies of Stephania.</title>
        <authorList>
            <person name="Yang L."/>
        </authorList>
    </citation>
    <scope>NUCLEOTIDE SEQUENCE [LARGE SCALE GENOMIC DNA]</scope>
    <source>
        <strain evidence="3">QJT</strain>
        <tissue evidence="3">Leaf</tissue>
    </source>
</reference>
<dbReference type="AlphaFoldDB" id="A0AAP0EBA2"/>
<protein>
    <submittedName>
        <fullName evidence="3">Uncharacterized protein</fullName>
    </submittedName>
</protein>
<evidence type="ECO:0000256" key="1">
    <source>
        <dbReference type="SAM" id="MobiDB-lite"/>
    </source>
</evidence>
<keyword evidence="2" id="KW-0472">Membrane</keyword>
<keyword evidence="2" id="KW-1133">Transmembrane helix</keyword>
<evidence type="ECO:0000256" key="2">
    <source>
        <dbReference type="SAM" id="Phobius"/>
    </source>
</evidence>
<accession>A0AAP0EBA2</accession>
<organism evidence="3 4">
    <name type="scientific">Stephania japonica</name>
    <dbReference type="NCBI Taxonomy" id="461633"/>
    <lineage>
        <taxon>Eukaryota</taxon>
        <taxon>Viridiplantae</taxon>
        <taxon>Streptophyta</taxon>
        <taxon>Embryophyta</taxon>
        <taxon>Tracheophyta</taxon>
        <taxon>Spermatophyta</taxon>
        <taxon>Magnoliopsida</taxon>
        <taxon>Ranunculales</taxon>
        <taxon>Menispermaceae</taxon>
        <taxon>Menispermoideae</taxon>
        <taxon>Cissampelideae</taxon>
        <taxon>Stephania</taxon>
    </lineage>
</organism>
<feature type="compositionally biased region" description="Pro residues" evidence="1">
    <location>
        <begin position="84"/>
        <end position="93"/>
    </location>
</feature>